<dbReference type="PROSITE" id="PS00132">
    <property type="entry name" value="CARBOXYPEPT_ZN_1"/>
    <property type="match status" value="2"/>
</dbReference>
<evidence type="ECO:0000256" key="1">
    <source>
        <dbReference type="ARBA" id="ARBA00001947"/>
    </source>
</evidence>
<dbReference type="CDD" id="cd03868">
    <property type="entry name" value="M14_CPD_I"/>
    <property type="match status" value="1"/>
</dbReference>
<dbReference type="InterPro" id="IPR008969">
    <property type="entry name" value="CarboxyPept-like_regulatory"/>
</dbReference>
<feature type="signal peptide" evidence="11">
    <location>
        <begin position="1"/>
        <end position="20"/>
    </location>
</feature>
<evidence type="ECO:0000256" key="7">
    <source>
        <dbReference type="ARBA" id="ARBA00022833"/>
    </source>
</evidence>
<evidence type="ECO:0000256" key="6">
    <source>
        <dbReference type="ARBA" id="ARBA00022801"/>
    </source>
</evidence>
<keyword evidence="6" id="KW-0378">Hydrolase</keyword>
<dbReference type="Pfam" id="PF13620">
    <property type="entry name" value="CarboxypepD_reg"/>
    <property type="match status" value="2"/>
</dbReference>
<evidence type="ECO:0000256" key="3">
    <source>
        <dbReference type="ARBA" id="ARBA00022645"/>
    </source>
</evidence>
<dbReference type="CDD" id="cd03858">
    <property type="entry name" value="M14_CP_N-E_like"/>
    <property type="match status" value="1"/>
</dbReference>
<dbReference type="SUPFAM" id="SSF49464">
    <property type="entry name" value="Carboxypeptidase regulatory domain-like"/>
    <property type="match status" value="2"/>
</dbReference>
<dbReference type="GO" id="GO:0016485">
    <property type="term" value="P:protein processing"/>
    <property type="evidence" value="ECO:0000318"/>
    <property type="project" value="GO_Central"/>
</dbReference>
<feature type="domain" description="Peptidase M14" evidence="12">
    <location>
        <begin position="813"/>
        <end position="1082"/>
    </location>
</feature>
<dbReference type="GeneID" id="118426111"/>
<evidence type="ECO:0000256" key="4">
    <source>
        <dbReference type="ARBA" id="ARBA00022670"/>
    </source>
</evidence>
<dbReference type="GO" id="GO:0008270">
    <property type="term" value="F:zinc ion binding"/>
    <property type="evidence" value="ECO:0007669"/>
    <property type="project" value="InterPro"/>
</dbReference>
<dbReference type="Proteomes" id="UP000001554">
    <property type="component" value="Chromosome 11"/>
</dbReference>
<evidence type="ECO:0000256" key="8">
    <source>
        <dbReference type="ARBA" id="ARBA00023049"/>
    </source>
</evidence>
<dbReference type="RefSeq" id="XP_035691262.1">
    <property type="nucleotide sequence ID" value="XM_035835369.1"/>
</dbReference>
<evidence type="ECO:0000256" key="5">
    <source>
        <dbReference type="ARBA" id="ARBA00022723"/>
    </source>
</evidence>
<dbReference type="CDD" id="cd11308">
    <property type="entry name" value="Peptidase_M14NE-CP-C_like"/>
    <property type="match status" value="2"/>
</dbReference>
<evidence type="ECO:0000256" key="10">
    <source>
        <dbReference type="PROSITE-ProRule" id="PRU01379"/>
    </source>
</evidence>
<evidence type="ECO:0000256" key="11">
    <source>
        <dbReference type="SAM" id="SignalP"/>
    </source>
</evidence>
<comment type="caution">
    <text evidence="10">Lacks conserved residue(s) required for the propagation of feature annotation.</text>
</comment>
<keyword evidence="4" id="KW-0645">Protease</keyword>
<feature type="domain" description="Peptidase M14" evidence="12">
    <location>
        <begin position="33"/>
        <end position="324"/>
    </location>
</feature>
<feature type="chain" id="PRO_5039948472" evidence="11">
    <location>
        <begin position="21"/>
        <end position="1082"/>
    </location>
</feature>
<dbReference type="PROSITE" id="PS52035">
    <property type="entry name" value="PEPTIDASE_M14"/>
    <property type="match status" value="3"/>
</dbReference>
<dbReference type="FunFam" id="2.60.40.1120:FF:000029">
    <property type="entry name" value="Carboxypeptidase D, b"/>
    <property type="match status" value="2"/>
</dbReference>
<evidence type="ECO:0000313" key="14">
    <source>
        <dbReference type="RefSeq" id="XP_035691262.1"/>
    </source>
</evidence>
<dbReference type="GO" id="GO:0004181">
    <property type="term" value="F:metallocarboxypeptidase activity"/>
    <property type="evidence" value="ECO:0000318"/>
    <property type="project" value="GO_Central"/>
</dbReference>
<keyword evidence="11" id="KW-0732">Signal</keyword>
<dbReference type="InterPro" id="IPR050753">
    <property type="entry name" value="Peptidase_M14_domain"/>
</dbReference>
<evidence type="ECO:0000313" key="13">
    <source>
        <dbReference type="Proteomes" id="UP000001554"/>
    </source>
</evidence>
<dbReference type="InterPro" id="IPR057246">
    <property type="entry name" value="CARBOXYPEPT_ZN_1"/>
</dbReference>
<reference evidence="14" key="1">
    <citation type="journal article" date="2016" name="Genome Biol. Evol.">
        <title>Conserved non-coding elements in the most distant genera of cephalochordates: the Goldilocks principle.</title>
        <authorList>
            <person name="Yue J.X."/>
            <person name="Kozmikova I."/>
            <person name="Ono H."/>
            <person name="Nossa C.W."/>
            <person name="Kozmik Z."/>
            <person name="Putnam N.H."/>
            <person name="Yu J.K."/>
            <person name="Holland L.Z."/>
        </authorList>
    </citation>
    <scope>NUCLEOTIDE SEQUENCE</scope>
</reference>
<keyword evidence="8" id="KW-0482">Metalloprotease</keyword>
<dbReference type="PROSITE" id="PS00133">
    <property type="entry name" value="CARBOXYPEPT_ZN_2"/>
    <property type="match status" value="2"/>
</dbReference>
<dbReference type="SMART" id="SM00631">
    <property type="entry name" value="Zn_pept"/>
    <property type="match status" value="2"/>
</dbReference>
<evidence type="ECO:0000256" key="2">
    <source>
        <dbReference type="ARBA" id="ARBA00005988"/>
    </source>
</evidence>
<feature type="active site" description="Proton donor/acceptor" evidence="10">
    <location>
        <position position="690"/>
    </location>
</feature>
<dbReference type="InterPro" id="IPR057247">
    <property type="entry name" value="CARBOXYPEPT_ZN_2"/>
</dbReference>
<gene>
    <name evidence="14" type="primary">LOC118426111</name>
</gene>
<reference evidence="14" key="3">
    <citation type="submission" date="2025-08" db="UniProtKB">
        <authorList>
            <consortium name="RefSeq"/>
        </authorList>
    </citation>
    <scope>IDENTIFICATION</scope>
</reference>
<dbReference type="SUPFAM" id="SSF53187">
    <property type="entry name" value="Zn-dependent exopeptidases"/>
    <property type="match status" value="3"/>
</dbReference>
<evidence type="ECO:0000259" key="12">
    <source>
        <dbReference type="PROSITE" id="PS52035"/>
    </source>
</evidence>
<reference evidence="13" key="2">
    <citation type="journal article" date="2020" name="Nat. Ecol. Evol.">
        <title>Deeply conserved synteny resolves early events in vertebrate evolution.</title>
        <authorList>
            <person name="Simakov O."/>
            <person name="Marletaz F."/>
            <person name="Yue J.X."/>
            <person name="O'Connell B."/>
            <person name="Jenkins J."/>
            <person name="Brandt A."/>
            <person name="Calef R."/>
            <person name="Tung C.H."/>
            <person name="Huang T.K."/>
            <person name="Schmutz J."/>
            <person name="Satoh N."/>
            <person name="Yu J.K."/>
            <person name="Putnam N.H."/>
            <person name="Green R.E."/>
            <person name="Rokhsar D.S."/>
        </authorList>
    </citation>
    <scope>NUCLEOTIDE SEQUENCE [LARGE SCALE GENOMIC DNA]</scope>
    <source>
        <strain evidence="13">S238N-H82</strain>
    </source>
</reference>
<protein>
    <submittedName>
        <fullName evidence="14">Carboxypeptidase D-like</fullName>
    </submittedName>
</protein>
<keyword evidence="5" id="KW-0479">Metal-binding</keyword>
<keyword evidence="9" id="KW-0325">Glycoprotein</keyword>
<dbReference type="OMA" id="WAVEITH"/>
<proteinExistence type="inferred from homology"/>
<comment type="similarity">
    <text evidence="2 10">Belongs to the peptidase M14 family.</text>
</comment>
<dbReference type="KEGG" id="bfo:118426111"/>
<comment type="cofactor">
    <cofactor evidence="1">
        <name>Zn(2+)</name>
        <dbReference type="ChEBI" id="CHEBI:29105"/>
    </cofactor>
</comment>
<feature type="domain" description="Peptidase M14" evidence="12">
    <location>
        <begin position="430"/>
        <end position="720"/>
    </location>
</feature>
<dbReference type="PRINTS" id="PR00765">
    <property type="entry name" value="CRBOXYPTASEA"/>
</dbReference>
<dbReference type="Pfam" id="PF00246">
    <property type="entry name" value="Peptidase_M14"/>
    <property type="match status" value="4"/>
</dbReference>
<dbReference type="FunFam" id="3.40.630.10:FF:000020">
    <property type="entry name" value="Carboxypeptidase D"/>
    <property type="match status" value="2"/>
</dbReference>
<dbReference type="GO" id="GO:0005615">
    <property type="term" value="C:extracellular space"/>
    <property type="evidence" value="ECO:0000318"/>
    <property type="project" value="GO_Central"/>
</dbReference>
<keyword evidence="3" id="KW-0121">Carboxypeptidase</keyword>
<keyword evidence="13" id="KW-1185">Reference proteome</keyword>
<dbReference type="InterPro" id="IPR000834">
    <property type="entry name" value="Peptidase_M14"/>
</dbReference>
<accession>A0A9J7N329</accession>
<sequence length="1082" mass="120987">MLKLWAVLCVVVCFPATVNLAGFVGARQIDTTHYHGYVEMSALLQDYANRYPHITQLSSIGQTVEGREMWVLRVTDNPDQTEAGEPAVKLVGNMHGNEAISREVLIFLTQYLCENYRHDDQVTQLVDTTDIYVMPSMNPDGFENAREGQCGGTLGRENANGVDLNRDFPDQFSSQDYQDSQFEPETVHMMKWVMENKFVLSGNFHGGDLVASYPFDDSARHGNGIYSRAPDDDVFKQLAHVYANNHLTMHNNNGCDRWENFKDGITNGAKWYDVPGGMQDFNYLYSNCFEITLELSCCKYPTADHLSEEWDNNRPALLAYLTQVHQGVQGFVVRSDSGQGMEDATITVQGIDHNVTTAGHGDFWRLLVPGTYTITASKQGYVSETFTDVTVDADQATELNFTLHAVGGQKTPPLSTPHPTQDTPHPDHIKHHDYVEMKNFLTKMSRTYPEITHMYSIGQSVEGRDLLVMEISDQPGVHQPGEPEFKYIGNMHGNEVVGREVLLQLIELLCENYGKVDDLTRLVNTTRIHILPSMNPDGYERAQEGDVRGITGRTNAHGLDLNRNFPDQYFGEEELEPETMAVMEWAKRVPFVLSASLHGGNLVADYPFDDSRKKGHAVYSKSPDDAVFQQLARTYSLAHPTMHSGHPCDDIKPDEYFQDGITNGGAWYNVPGVMQDWDYVNTNDFEVAIELGCVKFPYGEDLPEYWQANKEALVEYIKQVHKGVKGFVVTNDGSGIPDASITVHGINHTVTSAAGGDYWRLLVPGTYQVTAAAQGFQSVTQELTVGDGDATWLNFTLQSWNEENDYGLPNEPSYITNEDLVKTVKKYTEEHEGIIRIEETSDNNVVDVEIFGKLARRKRDDDDVTRVQPHVALIGGLNGDEPIGREILTRLIRHLVEGYDRDDRIKSLVDNTHIHVLAAVDLSAFNQAVEGDCAGENYIGTRIGDRFTLDSHAQFPQIATVKQWFEKHQFDLALSLEAGGLVVRYPLDYPREGLLVADGATTQDDLLFKEIAREYADSNPALGAGTPCNNKTFHQGISIGASFKGTLLDYAYIKEHVPMLAAHVSCCKYPEKEDVPKIGEKT</sequence>
<dbReference type="AlphaFoldDB" id="A0A9J7N329"/>
<evidence type="ECO:0000256" key="9">
    <source>
        <dbReference type="ARBA" id="ARBA00023180"/>
    </source>
</evidence>
<dbReference type="Gene3D" id="2.60.40.1120">
    <property type="entry name" value="Carboxypeptidase-like, regulatory domain"/>
    <property type="match status" value="2"/>
</dbReference>
<dbReference type="PANTHER" id="PTHR11532">
    <property type="entry name" value="PROTEASE M14 CARBOXYPEPTIDASE"/>
    <property type="match status" value="1"/>
</dbReference>
<name>A0A9J7N329_BRAFL</name>
<dbReference type="OrthoDB" id="10249045at2759"/>
<dbReference type="PANTHER" id="PTHR11532:SF73">
    <property type="entry name" value="CARBOXYPEPTIDASE D"/>
    <property type="match status" value="1"/>
</dbReference>
<dbReference type="GO" id="GO:0006518">
    <property type="term" value="P:peptide metabolic process"/>
    <property type="evidence" value="ECO:0000318"/>
    <property type="project" value="GO_Central"/>
</dbReference>
<feature type="active site" description="Proton donor/acceptor" evidence="10">
    <location>
        <position position="294"/>
    </location>
</feature>
<organism evidence="13 14">
    <name type="scientific">Branchiostoma floridae</name>
    <name type="common">Florida lancelet</name>
    <name type="synonym">Amphioxus</name>
    <dbReference type="NCBI Taxonomy" id="7739"/>
    <lineage>
        <taxon>Eukaryota</taxon>
        <taxon>Metazoa</taxon>
        <taxon>Chordata</taxon>
        <taxon>Cephalochordata</taxon>
        <taxon>Leptocardii</taxon>
        <taxon>Amphioxiformes</taxon>
        <taxon>Branchiostomatidae</taxon>
        <taxon>Branchiostoma</taxon>
    </lineage>
</organism>
<dbReference type="Gene3D" id="3.40.630.10">
    <property type="entry name" value="Zn peptidases"/>
    <property type="match status" value="3"/>
</dbReference>
<keyword evidence="7" id="KW-0862">Zinc</keyword>